<evidence type="ECO:0000256" key="1">
    <source>
        <dbReference type="ARBA" id="ARBA00004571"/>
    </source>
</evidence>
<keyword evidence="4" id="KW-0812">Transmembrane</keyword>
<dbReference type="InterPro" id="IPR037066">
    <property type="entry name" value="Plug_dom_sf"/>
</dbReference>
<keyword evidence="6" id="KW-0472">Membrane</keyword>
<dbReference type="EMBL" id="WTYK01000003">
    <property type="protein sequence ID" value="MXP41508.1"/>
    <property type="molecule type" value="Genomic_DNA"/>
</dbReference>
<evidence type="ECO:0000256" key="6">
    <source>
        <dbReference type="ARBA" id="ARBA00023136"/>
    </source>
</evidence>
<dbReference type="InterPro" id="IPR039426">
    <property type="entry name" value="TonB-dep_rcpt-like"/>
</dbReference>
<keyword evidence="7" id="KW-0998">Cell outer membrane</keyword>
<evidence type="ECO:0008006" key="12">
    <source>
        <dbReference type="Google" id="ProtNLM"/>
    </source>
</evidence>
<dbReference type="RefSeq" id="WP_160746351.1">
    <property type="nucleotide sequence ID" value="NZ_WTYK01000003.1"/>
</dbReference>
<dbReference type="GO" id="GO:0044718">
    <property type="term" value="P:siderophore transmembrane transport"/>
    <property type="evidence" value="ECO:0007669"/>
    <property type="project" value="TreeGrafter"/>
</dbReference>
<keyword evidence="11" id="KW-1185">Reference proteome</keyword>
<sequence>MTLRILLASSFTAIAASLAYPAAAQDTAQPAQVGDTPEVIDATDGGSENEIIVIGNTLRGQVDAPQPPILELDEEDIATYGAGSLAELVQALSTETGSGRGRGGGPPTFLVNGLRVSSFREMRSYPPEAIQKVEVLAEEVAQRYGFSPDQRVINFILKDNFSSREIEVEYGQPFDGGTSDKELEATLLNISGPSRLNINLELSDTSLLTEAERGVIQSVVPVVPGDPDQGPYRSLVSDSEDYELTANWTRGIGEAGASLSLNGTAQRSDGRSLSGLDTVTLTDPDGDSALRIFGADNPLTRRTRTDTFSFGSTLNARAGDWQLTGTIDASHADSTSRIDRRAETAALVQAAADGTLAIDGPLPPLADAGFDTAKSKTDSAAAKITAMGNPILLPAGEISVTLDSGYDWQRIDSSDTRNPEFDTELTRGNLNGGVNVSVPIASRRDDAWAFLGDLTANFSAGAEHLSDFGTLMDWSAGLNWGLTEELNFQASYIFREAAPGLSQLGAPTIVNLNVPVYDFTTGQTALATVTTGGNPALTSETQRDIKLGLTYDLPWFDRSNISVEYFRNRSSDVTASFPLLTPDIEAAFPDRVTRGSGGTLLAIDQRPVTFAEQNSQRIRIGLNFSGEISGGEEQSGGGSRGPGPVAGGAPAAAPGGGGPLRATFDPQRFAAIRQSLCAEGDTPPDLSVLPEPMQARLRGADGQIDPQRLAELRTRICSAEAGQAAAAAQGGAAPTGAAPQVRIPGGRGPGGPGFVRGGGPGGRGGPGGGGGRWNIGLNHTIELENEVLIADGGPLLDLLDGDALSGGGVSRHTLSLQGGAFYKGFGTRLSADYQSGTRVEGSGLPGSSDLTFGDLFTLDWRMFADLGRQEKLVESVPFLKNTRVSFAIDNVFDTRQEVTDQNGEVPLRYQPFLMDPVGRRFEIEFRKMF</sequence>
<evidence type="ECO:0000313" key="10">
    <source>
        <dbReference type="EMBL" id="MXP41508.1"/>
    </source>
</evidence>
<evidence type="ECO:0000256" key="5">
    <source>
        <dbReference type="ARBA" id="ARBA00022729"/>
    </source>
</evidence>
<keyword evidence="5 9" id="KW-0732">Signal</keyword>
<evidence type="ECO:0000256" key="7">
    <source>
        <dbReference type="ARBA" id="ARBA00023237"/>
    </source>
</evidence>
<protein>
    <recommendedName>
        <fullName evidence="12">TonB-dependent receptor</fullName>
    </recommendedName>
</protein>
<comment type="subcellular location">
    <subcellularLocation>
        <location evidence="1">Cell outer membrane</location>
        <topology evidence="1">Multi-pass membrane protein</topology>
    </subcellularLocation>
</comment>
<feature type="compositionally biased region" description="Gly residues" evidence="8">
    <location>
        <begin position="745"/>
        <end position="771"/>
    </location>
</feature>
<dbReference type="Proteomes" id="UP000469159">
    <property type="component" value="Unassembled WGS sequence"/>
</dbReference>
<dbReference type="Gene3D" id="2.40.170.20">
    <property type="entry name" value="TonB-dependent receptor, beta-barrel domain"/>
    <property type="match status" value="2"/>
</dbReference>
<evidence type="ECO:0000256" key="3">
    <source>
        <dbReference type="ARBA" id="ARBA00022452"/>
    </source>
</evidence>
<dbReference type="Gene3D" id="2.170.130.10">
    <property type="entry name" value="TonB-dependent receptor, plug domain"/>
    <property type="match status" value="1"/>
</dbReference>
<feature type="region of interest" description="Disordered" evidence="8">
    <location>
        <begin position="626"/>
        <end position="663"/>
    </location>
</feature>
<dbReference type="PANTHER" id="PTHR30069">
    <property type="entry name" value="TONB-DEPENDENT OUTER MEMBRANE RECEPTOR"/>
    <property type="match status" value="1"/>
</dbReference>
<feature type="chain" id="PRO_5026092234" description="TonB-dependent receptor" evidence="9">
    <location>
        <begin position="25"/>
        <end position="929"/>
    </location>
</feature>
<accession>A0A6I4US98</accession>
<comment type="caution">
    <text evidence="10">The sequence shown here is derived from an EMBL/GenBank/DDBJ whole genome shotgun (WGS) entry which is preliminary data.</text>
</comment>
<dbReference type="GO" id="GO:0009279">
    <property type="term" value="C:cell outer membrane"/>
    <property type="evidence" value="ECO:0007669"/>
    <property type="project" value="UniProtKB-SubCell"/>
</dbReference>
<evidence type="ECO:0000256" key="4">
    <source>
        <dbReference type="ARBA" id="ARBA00022692"/>
    </source>
</evidence>
<name>A0A6I4US98_9SPHN</name>
<gene>
    <name evidence="10" type="ORF">GRI75_07610</name>
</gene>
<keyword evidence="3" id="KW-1134">Transmembrane beta strand</keyword>
<evidence type="ECO:0000256" key="8">
    <source>
        <dbReference type="SAM" id="MobiDB-lite"/>
    </source>
</evidence>
<organism evidence="10 11">
    <name type="scientific">Croceibacterium soli</name>
    <dbReference type="NCBI Taxonomy" id="1739690"/>
    <lineage>
        <taxon>Bacteria</taxon>
        <taxon>Pseudomonadati</taxon>
        <taxon>Pseudomonadota</taxon>
        <taxon>Alphaproteobacteria</taxon>
        <taxon>Sphingomonadales</taxon>
        <taxon>Erythrobacteraceae</taxon>
        <taxon>Croceibacterium</taxon>
    </lineage>
</organism>
<reference evidence="10 11" key="1">
    <citation type="submission" date="2019-12" db="EMBL/GenBank/DDBJ databases">
        <title>Genomic-based taxomic classification of the family Erythrobacteraceae.</title>
        <authorList>
            <person name="Xu L."/>
        </authorList>
    </citation>
    <scope>NUCLEOTIDE SEQUENCE [LARGE SCALE GENOMIC DNA]</scope>
    <source>
        <strain evidence="10 11">MCCC 1K02066</strain>
    </source>
</reference>
<evidence type="ECO:0000256" key="9">
    <source>
        <dbReference type="SAM" id="SignalP"/>
    </source>
</evidence>
<dbReference type="OrthoDB" id="7224136at2"/>
<feature type="compositionally biased region" description="Gly residues" evidence="8">
    <location>
        <begin position="633"/>
        <end position="646"/>
    </location>
</feature>
<proteinExistence type="predicted"/>
<evidence type="ECO:0000313" key="11">
    <source>
        <dbReference type="Proteomes" id="UP000469159"/>
    </source>
</evidence>
<feature type="region of interest" description="Disordered" evidence="8">
    <location>
        <begin position="744"/>
        <end position="771"/>
    </location>
</feature>
<dbReference type="AlphaFoldDB" id="A0A6I4US98"/>
<dbReference type="InterPro" id="IPR036942">
    <property type="entry name" value="Beta-barrel_TonB_sf"/>
</dbReference>
<feature type="signal peptide" evidence="9">
    <location>
        <begin position="1"/>
        <end position="24"/>
    </location>
</feature>
<dbReference type="PANTHER" id="PTHR30069:SF29">
    <property type="entry name" value="HEMOGLOBIN AND HEMOGLOBIN-HAPTOGLOBIN-BINDING PROTEIN 1-RELATED"/>
    <property type="match status" value="1"/>
</dbReference>
<dbReference type="GO" id="GO:0015344">
    <property type="term" value="F:siderophore uptake transmembrane transporter activity"/>
    <property type="evidence" value="ECO:0007669"/>
    <property type="project" value="TreeGrafter"/>
</dbReference>
<dbReference type="SUPFAM" id="SSF56935">
    <property type="entry name" value="Porins"/>
    <property type="match status" value="2"/>
</dbReference>
<keyword evidence="2" id="KW-0813">Transport</keyword>
<evidence type="ECO:0000256" key="2">
    <source>
        <dbReference type="ARBA" id="ARBA00022448"/>
    </source>
</evidence>